<dbReference type="Pfam" id="PF08843">
    <property type="entry name" value="AbiEii"/>
    <property type="match status" value="1"/>
</dbReference>
<dbReference type="InterPro" id="IPR014942">
    <property type="entry name" value="AbiEii"/>
</dbReference>
<dbReference type="Proteomes" id="UP000230108">
    <property type="component" value="Unassembled WGS sequence"/>
</dbReference>
<dbReference type="AlphaFoldDB" id="A0A2M7QD24"/>
<evidence type="ECO:0000313" key="1">
    <source>
        <dbReference type="EMBL" id="PIY69121.1"/>
    </source>
</evidence>
<dbReference type="EMBL" id="PFLF01000050">
    <property type="protein sequence ID" value="PIY69121.1"/>
    <property type="molecule type" value="Genomic_DNA"/>
</dbReference>
<protein>
    <recommendedName>
        <fullName evidence="3">Nucleotidyl transferase AbiEii/AbiGii toxin family protein</fullName>
    </recommendedName>
</protein>
<organism evidence="1 2">
    <name type="scientific">Candidatus Roizmanbacteria bacterium CG_4_10_14_0_8_um_filter_39_9</name>
    <dbReference type="NCBI Taxonomy" id="1974829"/>
    <lineage>
        <taxon>Bacteria</taxon>
        <taxon>Candidatus Roizmaniibacteriota</taxon>
    </lineage>
</organism>
<evidence type="ECO:0000313" key="2">
    <source>
        <dbReference type="Proteomes" id="UP000230108"/>
    </source>
</evidence>
<proteinExistence type="predicted"/>
<reference evidence="2" key="1">
    <citation type="submission" date="2017-09" db="EMBL/GenBank/DDBJ databases">
        <title>Depth-based differentiation of microbial function through sediment-hosted aquifers and enrichment of novel symbionts in the deep terrestrial subsurface.</title>
        <authorList>
            <person name="Probst A.J."/>
            <person name="Ladd B."/>
            <person name="Jarett J.K."/>
            <person name="Geller-Mcgrath D.E."/>
            <person name="Sieber C.M.K."/>
            <person name="Emerson J.B."/>
            <person name="Anantharaman K."/>
            <person name="Thomas B.C."/>
            <person name="Malmstrom R."/>
            <person name="Stieglmeier M."/>
            <person name="Klingl A."/>
            <person name="Woyke T."/>
            <person name="Ryan C.M."/>
            <person name="Banfield J.F."/>
        </authorList>
    </citation>
    <scope>NUCLEOTIDE SEQUENCE [LARGE SCALE GENOMIC DNA]</scope>
</reference>
<accession>A0A2M7QD24</accession>
<evidence type="ECO:0008006" key="3">
    <source>
        <dbReference type="Google" id="ProtNLM"/>
    </source>
</evidence>
<comment type="caution">
    <text evidence="1">The sequence shown here is derived from an EMBL/GenBank/DDBJ whole genome shotgun (WGS) entry which is preliminary data.</text>
</comment>
<gene>
    <name evidence="1" type="ORF">COY90_02280</name>
</gene>
<sequence length="167" mass="19221">MKKLKLFILSEKRKKALPSFASWKDVFYLAGGTGLALQIGHRESVDFDFFSRQPFATDYLNVASIPDIACMKLSTIMQRCALKDYVDLYEIMKIYSLTQLLSFAKKKYPVIDSTVILKSLTYLDDITDEPLQYQTGQKKPQLDVLKIFFQNEVKKYMSSIITPSSEM</sequence>
<name>A0A2M7QD24_9BACT</name>